<evidence type="ECO:0000256" key="2">
    <source>
        <dbReference type="ARBA" id="ARBA00002790"/>
    </source>
</evidence>
<comment type="similarity">
    <text evidence="12">Belongs to the dus family.</text>
</comment>
<comment type="cofactor">
    <cofactor evidence="1 12 14">
        <name>FMN</name>
        <dbReference type="ChEBI" id="CHEBI:58210"/>
    </cofactor>
</comment>
<dbReference type="InterPro" id="IPR035587">
    <property type="entry name" value="DUS-like_FMN-bd"/>
</dbReference>
<dbReference type="PANTHER" id="PTHR45846:SF1">
    <property type="entry name" value="TRNA-DIHYDROURIDINE(47) SYNTHASE [NAD(P)(+)]-LIKE"/>
    <property type="match status" value="1"/>
</dbReference>
<dbReference type="Pfam" id="PF01207">
    <property type="entry name" value="Dus"/>
    <property type="match status" value="1"/>
</dbReference>
<gene>
    <name evidence="16" type="primary">dusB</name>
    <name evidence="16" type="ORF">FXF36_03735</name>
</gene>
<evidence type="ECO:0000256" key="7">
    <source>
        <dbReference type="ARBA" id="ARBA00022857"/>
    </source>
</evidence>
<feature type="binding site" evidence="14">
    <location>
        <position position="143"/>
    </location>
    <ligand>
        <name>FMN</name>
        <dbReference type="ChEBI" id="CHEBI:58210"/>
    </ligand>
</feature>
<dbReference type="SUPFAM" id="SSF51395">
    <property type="entry name" value="FMN-linked oxidoreductases"/>
    <property type="match status" value="1"/>
</dbReference>
<dbReference type="OrthoDB" id="9764501at2"/>
<organism evidence="16 17">
    <name type="scientific">Pseudobutyrivibrio xylanivorans</name>
    <dbReference type="NCBI Taxonomy" id="185007"/>
    <lineage>
        <taxon>Bacteria</taxon>
        <taxon>Bacillati</taxon>
        <taxon>Bacillota</taxon>
        <taxon>Clostridia</taxon>
        <taxon>Lachnospirales</taxon>
        <taxon>Lachnospiraceae</taxon>
        <taxon>Pseudobutyrivibrio</taxon>
    </lineage>
</organism>
<keyword evidence="5 12" id="KW-0288">FMN</keyword>
<evidence type="ECO:0000256" key="6">
    <source>
        <dbReference type="ARBA" id="ARBA00022694"/>
    </source>
</evidence>
<feature type="binding site" evidence="14">
    <location>
        <begin position="20"/>
        <end position="22"/>
    </location>
    <ligand>
        <name>FMN</name>
        <dbReference type="ChEBI" id="CHEBI:58210"/>
    </ligand>
</feature>
<keyword evidence="3" id="KW-0820">tRNA-binding</keyword>
<dbReference type="PANTHER" id="PTHR45846">
    <property type="entry name" value="TRNA-DIHYDROURIDINE(47) SYNTHASE [NAD(P)(+)]-LIKE"/>
    <property type="match status" value="1"/>
</dbReference>
<dbReference type="RefSeq" id="WP_151622538.1">
    <property type="nucleotide sequence ID" value="NZ_CP043028.1"/>
</dbReference>
<feature type="binding site" evidence="14">
    <location>
        <position position="173"/>
    </location>
    <ligand>
        <name>FMN</name>
        <dbReference type="ChEBI" id="CHEBI:58210"/>
    </ligand>
</feature>
<evidence type="ECO:0000256" key="8">
    <source>
        <dbReference type="ARBA" id="ARBA00022884"/>
    </source>
</evidence>
<evidence type="ECO:0000256" key="13">
    <source>
        <dbReference type="PIRSR" id="PIRSR006621-1"/>
    </source>
</evidence>
<dbReference type="GO" id="GO:0017150">
    <property type="term" value="F:tRNA dihydrouridine synthase activity"/>
    <property type="evidence" value="ECO:0007669"/>
    <property type="project" value="InterPro"/>
</dbReference>
<evidence type="ECO:0000259" key="15">
    <source>
        <dbReference type="Pfam" id="PF01207"/>
    </source>
</evidence>
<protein>
    <recommendedName>
        <fullName evidence="12">tRNA-dihydrouridine synthase</fullName>
        <ecNumber evidence="12">1.3.1.-</ecNumber>
    </recommendedName>
</protein>
<dbReference type="NCBIfam" id="TIGR00737">
    <property type="entry name" value="nifR3_yhdG"/>
    <property type="match status" value="1"/>
</dbReference>
<keyword evidence="6 12" id="KW-0819">tRNA processing</keyword>
<reference evidence="17" key="1">
    <citation type="submission" date="2019-08" db="EMBL/GenBank/DDBJ databases">
        <title>Complete Genome Sequence of the Polysaccharide-Degrading Rumen Bacterium Pseudobutyrivibrio xylanivorans MA3014.</title>
        <authorList>
            <person name="Palevich N."/>
            <person name="Maclean P.H."/>
            <person name="Kelly W.J."/>
            <person name="Leahy S.C."/>
            <person name="Rakonjac J."/>
            <person name="Attwood G.T."/>
        </authorList>
    </citation>
    <scope>NUCLEOTIDE SEQUENCE [LARGE SCALE GENOMIC DNA]</scope>
    <source>
        <strain evidence="17">MA3014</strain>
    </source>
</reference>
<comment type="catalytic activity">
    <reaction evidence="11">
        <text>a 5,6-dihydrouridine in tRNA + NAD(+) = a uridine in tRNA + NADH + H(+)</text>
        <dbReference type="Rhea" id="RHEA:54452"/>
        <dbReference type="Rhea" id="RHEA-COMP:13339"/>
        <dbReference type="Rhea" id="RHEA-COMP:13887"/>
        <dbReference type="ChEBI" id="CHEBI:15378"/>
        <dbReference type="ChEBI" id="CHEBI:57540"/>
        <dbReference type="ChEBI" id="CHEBI:57945"/>
        <dbReference type="ChEBI" id="CHEBI:65315"/>
        <dbReference type="ChEBI" id="CHEBI:74443"/>
    </reaction>
</comment>
<dbReference type="GO" id="GO:0050660">
    <property type="term" value="F:flavin adenine dinucleotide binding"/>
    <property type="evidence" value="ECO:0007669"/>
    <property type="project" value="InterPro"/>
</dbReference>
<evidence type="ECO:0000256" key="9">
    <source>
        <dbReference type="ARBA" id="ARBA00023002"/>
    </source>
</evidence>
<comment type="catalytic activity">
    <reaction evidence="10">
        <text>a 5,6-dihydrouridine in tRNA + NADP(+) = a uridine in tRNA + NADPH + H(+)</text>
        <dbReference type="Rhea" id="RHEA:23624"/>
        <dbReference type="Rhea" id="RHEA-COMP:13339"/>
        <dbReference type="Rhea" id="RHEA-COMP:13887"/>
        <dbReference type="ChEBI" id="CHEBI:15378"/>
        <dbReference type="ChEBI" id="CHEBI:57783"/>
        <dbReference type="ChEBI" id="CHEBI:58349"/>
        <dbReference type="ChEBI" id="CHEBI:65315"/>
        <dbReference type="ChEBI" id="CHEBI:74443"/>
    </reaction>
</comment>
<dbReference type="PIRSF" id="PIRSF006621">
    <property type="entry name" value="Dus"/>
    <property type="match status" value="1"/>
</dbReference>
<evidence type="ECO:0000256" key="11">
    <source>
        <dbReference type="ARBA" id="ARBA00048802"/>
    </source>
</evidence>
<dbReference type="InterPro" id="IPR004652">
    <property type="entry name" value="DusB-like"/>
</dbReference>
<proteinExistence type="inferred from homology"/>
<dbReference type="Proteomes" id="UP000327030">
    <property type="component" value="Chromosome 1"/>
</dbReference>
<dbReference type="InterPro" id="IPR013785">
    <property type="entry name" value="Aldolase_TIM"/>
</dbReference>
<dbReference type="Gene3D" id="1.10.1200.80">
    <property type="entry name" value="Putative flavin oxidoreducatase, domain 2"/>
    <property type="match status" value="1"/>
</dbReference>
<evidence type="ECO:0000256" key="12">
    <source>
        <dbReference type="PIRNR" id="PIRNR006621"/>
    </source>
</evidence>
<keyword evidence="4 12" id="KW-0285">Flavoprotein</keyword>
<keyword evidence="7" id="KW-0521">NADP</keyword>
<dbReference type="EC" id="1.3.1.-" evidence="12"/>
<feature type="binding site" evidence="14">
    <location>
        <position position="74"/>
    </location>
    <ligand>
        <name>FMN</name>
        <dbReference type="ChEBI" id="CHEBI:58210"/>
    </ligand>
</feature>
<dbReference type="Gene3D" id="3.20.20.70">
    <property type="entry name" value="Aldolase class I"/>
    <property type="match status" value="1"/>
</dbReference>
<dbReference type="PROSITE" id="PS01136">
    <property type="entry name" value="UPF0034"/>
    <property type="match status" value="1"/>
</dbReference>
<evidence type="ECO:0000256" key="4">
    <source>
        <dbReference type="ARBA" id="ARBA00022630"/>
    </source>
</evidence>
<dbReference type="InterPro" id="IPR018517">
    <property type="entry name" value="tRNA_hU_synthase_CS"/>
</dbReference>
<dbReference type="EMBL" id="CP043028">
    <property type="protein sequence ID" value="QFJ54042.1"/>
    <property type="molecule type" value="Genomic_DNA"/>
</dbReference>
<feature type="active site" description="Proton donor" evidence="13">
    <location>
        <position position="104"/>
    </location>
</feature>
<evidence type="ECO:0000256" key="1">
    <source>
        <dbReference type="ARBA" id="ARBA00001917"/>
    </source>
</evidence>
<evidence type="ECO:0000256" key="14">
    <source>
        <dbReference type="PIRSR" id="PIRSR006621-2"/>
    </source>
</evidence>
<dbReference type="CDD" id="cd02801">
    <property type="entry name" value="DUS_like_FMN"/>
    <property type="match status" value="1"/>
</dbReference>
<accession>A0A5P6VNQ3</accession>
<evidence type="ECO:0000256" key="10">
    <source>
        <dbReference type="ARBA" id="ARBA00048205"/>
    </source>
</evidence>
<evidence type="ECO:0000313" key="17">
    <source>
        <dbReference type="Proteomes" id="UP000327030"/>
    </source>
</evidence>
<keyword evidence="14" id="KW-0547">Nucleotide-binding</keyword>
<keyword evidence="9 12" id="KW-0560">Oxidoreductase</keyword>
<dbReference type="GO" id="GO:0000049">
    <property type="term" value="F:tRNA binding"/>
    <property type="evidence" value="ECO:0007669"/>
    <property type="project" value="UniProtKB-KW"/>
</dbReference>
<keyword evidence="8" id="KW-0694">RNA-binding</keyword>
<feature type="domain" description="DUS-like FMN-binding" evidence="15">
    <location>
        <begin position="17"/>
        <end position="317"/>
    </location>
</feature>
<dbReference type="KEGG" id="pxv:FXF36_03735"/>
<feature type="binding site" evidence="14">
    <location>
        <begin position="228"/>
        <end position="229"/>
    </location>
    <ligand>
        <name>FMN</name>
        <dbReference type="ChEBI" id="CHEBI:58210"/>
    </ligand>
</feature>
<dbReference type="InterPro" id="IPR001269">
    <property type="entry name" value="DUS_fam"/>
</dbReference>
<sequence length="327" mass="36136">MIEKLQIGNVTLDNNLILAPMAGVTDLPFRLLCKEQGAALCCMEMVSAKGILYNNKNTESLLTVDERERPVSLQLFGSDPEIMGAMAAKIKHRNFDILDINMGCPVPKVVNNGDGSALMKNPVLAGKIIESMVKSIEKPVTVKIRKGFDDEHVNAVEMAHVAQESGAAAVAVHGRTREQYYSGKADWSIIADVKQAVTIPVIGNGDILDAKDVIAMKEQTGCDGFMIGRGAQGNPWIFHQILHYFETGELIGKPPMEEMVKTMLRHAKLQIEFKGDYLGIREMRKHAAWYTAGYKGASKLRGAINNVESYDDLEKLFEEFMNQYGNS</sequence>
<evidence type="ECO:0000256" key="5">
    <source>
        <dbReference type="ARBA" id="ARBA00022643"/>
    </source>
</evidence>
<dbReference type="InterPro" id="IPR024036">
    <property type="entry name" value="tRNA-dHydroUridine_Synthase_C"/>
</dbReference>
<evidence type="ECO:0000313" key="16">
    <source>
        <dbReference type="EMBL" id="QFJ54042.1"/>
    </source>
</evidence>
<evidence type="ECO:0000256" key="3">
    <source>
        <dbReference type="ARBA" id="ARBA00022555"/>
    </source>
</evidence>
<comment type="function">
    <text evidence="2 12">Catalyzes the synthesis of 5,6-dihydrouridine (D), a modified base found in the D-loop of most tRNAs, via the reduction of the C5-C6 double bond in target uridines.</text>
</comment>
<name>A0A5P6VNQ3_PSEXY</name>
<dbReference type="AlphaFoldDB" id="A0A5P6VNQ3"/>